<keyword evidence="1" id="KW-1133">Transmembrane helix</keyword>
<proteinExistence type="predicted"/>
<keyword evidence="2" id="KW-0614">Plasmid</keyword>
<organism evidence="2 3">
    <name type="scientific">Paraburkholderia phytofirmans OLGA172</name>
    <dbReference type="NCBI Taxonomy" id="1417228"/>
    <lineage>
        <taxon>Bacteria</taxon>
        <taxon>Pseudomonadati</taxon>
        <taxon>Pseudomonadota</taxon>
        <taxon>Betaproteobacteria</taxon>
        <taxon>Burkholderiales</taxon>
        <taxon>Burkholderiaceae</taxon>
        <taxon>Paraburkholderia</taxon>
    </lineage>
</organism>
<evidence type="ECO:0000313" key="3">
    <source>
        <dbReference type="Proteomes" id="UP000076852"/>
    </source>
</evidence>
<evidence type="ECO:0000313" key="2">
    <source>
        <dbReference type="EMBL" id="ANB78071.1"/>
    </source>
</evidence>
<gene>
    <name evidence="2" type="ORF">AYM40_37585</name>
</gene>
<evidence type="ECO:0000256" key="1">
    <source>
        <dbReference type="SAM" id="Phobius"/>
    </source>
</evidence>
<dbReference type="AlphaFoldDB" id="A0A161I0Q2"/>
<keyword evidence="3" id="KW-1185">Reference proteome</keyword>
<dbReference type="KEGG" id="buz:AYM40_37585"/>
<name>A0A161I0Q2_9BURK</name>
<protein>
    <submittedName>
        <fullName evidence="2">Uncharacterized protein</fullName>
    </submittedName>
</protein>
<keyword evidence="1" id="KW-0812">Transmembrane</keyword>
<keyword evidence="1" id="KW-0472">Membrane</keyword>
<feature type="transmembrane region" description="Helical" evidence="1">
    <location>
        <begin position="9"/>
        <end position="29"/>
    </location>
</feature>
<dbReference type="Proteomes" id="UP000076852">
    <property type="component" value="Plasmid pOLGA2"/>
</dbReference>
<dbReference type="EMBL" id="CP014581">
    <property type="protein sequence ID" value="ANB78071.1"/>
    <property type="molecule type" value="Genomic_DNA"/>
</dbReference>
<reference evidence="2 3" key="1">
    <citation type="journal article" date="2016" name="Gene">
        <title>PacBio SMRT assembly of a complex multi-replicon genome reveals chlorocatechol degradative operon in a region of genome plasticity.</title>
        <authorList>
            <person name="Ricker N."/>
            <person name="Shen S.Y."/>
            <person name="Goordial J."/>
            <person name="Jin S."/>
            <person name="Fulthorpe R.R."/>
        </authorList>
    </citation>
    <scope>NUCLEOTIDE SEQUENCE [LARGE SCALE GENOMIC DNA]</scope>
    <source>
        <strain evidence="2 3">OLGA172</strain>
        <plasmid evidence="3">polga2</plasmid>
    </source>
</reference>
<geneLocation type="plasmid" evidence="3">
    <name>polga2</name>
</geneLocation>
<sequence length="127" mass="13351">MNSEDKENIAFWIKVAGALVIGLAGIWSFQYNATHKVRTESAGHFESAELSGDSGDVGVGISMTGRPGVFATGDTRATMVRTDKQIVAVDGVFTAKLGEPLELVTMANGSKRLCASDSADSCRPLAN</sequence>
<dbReference type="RefSeq" id="WP_063501228.1">
    <property type="nucleotide sequence ID" value="NZ_CP014581.1"/>
</dbReference>
<accession>A0A161I0Q2</accession>